<feature type="transmembrane region" description="Helical" evidence="2">
    <location>
        <begin position="80"/>
        <end position="100"/>
    </location>
</feature>
<feature type="transmembrane region" description="Helical" evidence="2">
    <location>
        <begin position="53"/>
        <end position="73"/>
    </location>
</feature>
<dbReference type="GO" id="GO:0005886">
    <property type="term" value="C:plasma membrane"/>
    <property type="evidence" value="ECO:0007669"/>
    <property type="project" value="UniProtKB-SubCell"/>
</dbReference>
<keyword evidence="2" id="KW-1133">Transmembrane helix</keyword>
<dbReference type="RefSeq" id="WP_251223313.1">
    <property type="nucleotide sequence ID" value="NZ_JAMBOL010000008.1"/>
</dbReference>
<dbReference type="Pfam" id="PF07690">
    <property type="entry name" value="MFS_1"/>
    <property type="match status" value="1"/>
</dbReference>
<dbReference type="GO" id="GO:0022857">
    <property type="term" value="F:transmembrane transporter activity"/>
    <property type="evidence" value="ECO:0007669"/>
    <property type="project" value="InterPro"/>
</dbReference>
<keyword evidence="2" id="KW-0472">Membrane</keyword>
<protein>
    <recommendedName>
        <fullName evidence="5">MFS transporter</fullName>
    </recommendedName>
</protein>
<evidence type="ECO:0000256" key="2">
    <source>
        <dbReference type="SAM" id="Phobius"/>
    </source>
</evidence>
<feature type="transmembrane region" description="Helical" evidence="2">
    <location>
        <begin position="351"/>
        <end position="370"/>
    </location>
</feature>
<dbReference type="EMBL" id="JAMBOL010000008">
    <property type="protein sequence ID" value="MCM3714540.1"/>
    <property type="molecule type" value="Genomic_DNA"/>
</dbReference>
<evidence type="ECO:0000256" key="1">
    <source>
        <dbReference type="ARBA" id="ARBA00004651"/>
    </source>
</evidence>
<dbReference type="PANTHER" id="PTHR23526">
    <property type="entry name" value="INTEGRAL MEMBRANE TRANSPORT PROTEIN-RELATED"/>
    <property type="match status" value="1"/>
</dbReference>
<feature type="transmembrane region" description="Helical" evidence="2">
    <location>
        <begin position="173"/>
        <end position="197"/>
    </location>
</feature>
<dbReference type="SUPFAM" id="SSF103473">
    <property type="entry name" value="MFS general substrate transporter"/>
    <property type="match status" value="1"/>
</dbReference>
<evidence type="ECO:0000313" key="3">
    <source>
        <dbReference type="EMBL" id="MCM3714540.1"/>
    </source>
</evidence>
<dbReference type="Proteomes" id="UP001139179">
    <property type="component" value="Unassembled WGS sequence"/>
</dbReference>
<feature type="transmembrane region" description="Helical" evidence="2">
    <location>
        <begin position="305"/>
        <end position="324"/>
    </location>
</feature>
<keyword evidence="2" id="KW-0812">Transmembrane</keyword>
<comment type="caution">
    <text evidence="3">The sequence shown here is derived from an EMBL/GenBank/DDBJ whole genome shotgun (WGS) entry which is preliminary data.</text>
</comment>
<feature type="transmembrane region" description="Helical" evidence="2">
    <location>
        <begin position="217"/>
        <end position="244"/>
    </location>
</feature>
<gene>
    <name evidence="3" type="ORF">M3202_10610</name>
</gene>
<feature type="transmembrane region" description="Helical" evidence="2">
    <location>
        <begin position="18"/>
        <end position="41"/>
    </location>
</feature>
<feature type="transmembrane region" description="Helical" evidence="2">
    <location>
        <begin position="250"/>
        <end position="270"/>
    </location>
</feature>
<dbReference type="InterPro" id="IPR036259">
    <property type="entry name" value="MFS_trans_sf"/>
</dbReference>
<dbReference type="InterPro" id="IPR011701">
    <property type="entry name" value="MFS"/>
</dbReference>
<feature type="transmembrane region" description="Helical" evidence="2">
    <location>
        <begin position="376"/>
        <end position="395"/>
    </location>
</feature>
<dbReference type="InterPro" id="IPR052528">
    <property type="entry name" value="Sugar_transport-like"/>
</dbReference>
<comment type="subcellular location">
    <subcellularLocation>
        <location evidence="1">Cell membrane</location>
        <topology evidence="1">Multi-pass membrane protein</topology>
    </subcellularLocation>
</comment>
<evidence type="ECO:0000313" key="4">
    <source>
        <dbReference type="Proteomes" id="UP001139179"/>
    </source>
</evidence>
<organism evidence="3 4">
    <name type="scientific">Halalkalibacter oceani</name>
    <dbReference type="NCBI Taxonomy" id="1653776"/>
    <lineage>
        <taxon>Bacteria</taxon>
        <taxon>Bacillati</taxon>
        <taxon>Bacillota</taxon>
        <taxon>Bacilli</taxon>
        <taxon>Bacillales</taxon>
        <taxon>Bacillaceae</taxon>
        <taxon>Halalkalibacter</taxon>
    </lineage>
</organism>
<keyword evidence="4" id="KW-1185">Reference proteome</keyword>
<sequence length="404" mass="44883">MNELSLQHEAVLPRETKLLLAIISINALANSLSNVFVNVFLFRLSDNIYEVALFNFIAYVTWLPAFVFAGWLCKKKDRKIGLIIGGCLQLLFYLAILALAEQAIDWVPLLGFVFGVGSGFYWLSINVLSVDLTSEHNRLWFNGVNGLFGSLSQMLGPFIAGLIVTFLPDFYGYQLIFFLSLLLFANTIWLTTLLPAYKLEERFRWRKIIDVHRNREWKLLSLAFVGLSFRDGVISFVIVVWVFMVTGSESVLGNFVFVTTLLSVITYYVVGKCKMSLSQQALLITGNLGLSSALSLFLFDVNWVILIAYGIVAAISIPLFEVPFNTMSLNNIAELDDQGATRVELVISREIALSAGRVTSVGLLAAVYSSSLTESYLPAFLALLIAVGMTPLLLVRKLKLAGKV</sequence>
<feature type="transmembrane region" description="Helical" evidence="2">
    <location>
        <begin position="282"/>
        <end position="299"/>
    </location>
</feature>
<feature type="transmembrane region" description="Helical" evidence="2">
    <location>
        <begin position="140"/>
        <end position="167"/>
    </location>
</feature>
<accession>A0A9X2DQX5</accession>
<feature type="transmembrane region" description="Helical" evidence="2">
    <location>
        <begin position="106"/>
        <end position="128"/>
    </location>
</feature>
<name>A0A9X2DQX5_9BACI</name>
<dbReference type="PANTHER" id="PTHR23526:SF2">
    <property type="entry name" value="MAJOR FACILITATOR SUPERFAMILY (MFS) PROFILE DOMAIN-CONTAINING PROTEIN"/>
    <property type="match status" value="1"/>
</dbReference>
<proteinExistence type="predicted"/>
<dbReference type="AlphaFoldDB" id="A0A9X2DQX5"/>
<dbReference type="Gene3D" id="1.20.1250.20">
    <property type="entry name" value="MFS general substrate transporter like domains"/>
    <property type="match status" value="1"/>
</dbReference>
<evidence type="ECO:0008006" key="5">
    <source>
        <dbReference type="Google" id="ProtNLM"/>
    </source>
</evidence>
<reference evidence="3" key="1">
    <citation type="submission" date="2022-05" db="EMBL/GenBank/DDBJ databases">
        <title>Comparative Genomics of Spacecraft Associated Microbes.</title>
        <authorList>
            <person name="Tran M.T."/>
            <person name="Wright A."/>
            <person name="Seuylemezian A."/>
            <person name="Eisen J."/>
            <person name="Coil D."/>
        </authorList>
    </citation>
    <scope>NUCLEOTIDE SEQUENCE</scope>
    <source>
        <strain evidence="3">214.1.1</strain>
    </source>
</reference>